<reference evidence="1 2" key="1">
    <citation type="submission" date="2020-08" db="EMBL/GenBank/DDBJ databases">
        <title>Genomic Encyclopedia of Type Strains, Phase IV (KMG-IV): sequencing the most valuable type-strain genomes for metagenomic binning, comparative biology and taxonomic classification.</title>
        <authorList>
            <person name="Goeker M."/>
        </authorList>
    </citation>
    <scope>NUCLEOTIDE SEQUENCE [LARGE SCALE GENOMIC DNA]</scope>
    <source>
        <strain evidence="1 2">DSM 25079</strain>
    </source>
</reference>
<sequence length="136" mass="14694">MMLTQVDDGPAVVACNTCRHSDESRQDAEGIRGGARLVAALETVKASDDRYAGIAVQQMPCLFACTDFCTIHLRAPGKVGYVLGRFTPDEEAARAILDYAVHYAASDHGRVPFSQWPQGVKGHFITRTPPAGFVAE</sequence>
<comment type="caution">
    <text evidence="1">The sequence shown here is derived from an EMBL/GenBank/DDBJ whole genome shotgun (WGS) entry which is preliminary data.</text>
</comment>
<proteinExistence type="predicted"/>
<accession>A0A7W9AJA7</accession>
<dbReference type="EMBL" id="JACIJC010000004">
    <property type="protein sequence ID" value="MBB5686499.1"/>
    <property type="molecule type" value="Genomic_DNA"/>
</dbReference>
<dbReference type="Pfam" id="PF07845">
    <property type="entry name" value="DUF1636"/>
    <property type="match status" value="1"/>
</dbReference>
<dbReference type="Proteomes" id="UP000549617">
    <property type="component" value="Unassembled WGS sequence"/>
</dbReference>
<name>A0A7W9AJA7_9SPHN</name>
<protein>
    <submittedName>
        <fullName evidence="1">Putative metal-binding protein</fullName>
    </submittedName>
</protein>
<organism evidence="1 2">
    <name type="scientific">Sphingobium boeckii</name>
    <dbReference type="NCBI Taxonomy" id="1082345"/>
    <lineage>
        <taxon>Bacteria</taxon>
        <taxon>Pseudomonadati</taxon>
        <taxon>Pseudomonadota</taxon>
        <taxon>Alphaproteobacteria</taxon>
        <taxon>Sphingomonadales</taxon>
        <taxon>Sphingomonadaceae</taxon>
        <taxon>Sphingobium</taxon>
    </lineage>
</organism>
<dbReference type="AlphaFoldDB" id="A0A7W9AJA7"/>
<evidence type="ECO:0000313" key="2">
    <source>
        <dbReference type="Proteomes" id="UP000549617"/>
    </source>
</evidence>
<evidence type="ECO:0000313" key="1">
    <source>
        <dbReference type="EMBL" id="MBB5686499.1"/>
    </source>
</evidence>
<keyword evidence="2" id="KW-1185">Reference proteome</keyword>
<gene>
    <name evidence="1" type="ORF">FHS49_002523</name>
</gene>
<dbReference type="InterPro" id="IPR012863">
    <property type="entry name" value="DUF1636"/>
</dbReference>